<sequence length="145" mass="17302">MFDLVPFRNRKRRSVAERDDDPFNMVSGLFSDVMDFADRSFRADIKETDDKYIIEAEMPGIKKDDIELELDDDYLTISVDHTEEEKEENENYIRRERRHGRYARSFYLENVKQDEITAEYNDGILTIDLPKVEKKVVKKRTIDIN</sequence>
<dbReference type="InterPro" id="IPR031107">
    <property type="entry name" value="Small_HSP"/>
</dbReference>
<evidence type="ECO:0000313" key="5">
    <source>
        <dbReference type="Proteomes" id="UP001199296"/>
    </source>
</evidence>
<reference evidence="4 5" key="1">
    <citation type="submission" date="2021-10" db="EMBL/GenBank/DDBJ databases">
        <authorList>
            <person name="Grouzdev D.S."/>
            <person name="Pantiukh K.S."/>
            <person name="Krutkina M.S."/>
        </authorList>
    </citation>
    <scope>NUCLEOTIDE SEQUENCE [LARGE SCALE GENOMIC DNA]</scope>
    <source>
        <strain evidence="4 5">Z-7514</strain>
    </source>
</reference>
<proteinExistence type="inferred from homology"/>
<gene>
    <name evidence="4" type="ORF">LJ207_08960</name>
</gene>
<accession>A0AAW4X0X2</accession>
<dbReference type="Gene3D" id="2.60.40.790">
    <property type="match status" value="1"/>
</dbReference>
<evidence type="ECO:0000256" key="1">
    <source>
        <dbReference type="PROSITE-ProRule" id="PRU00285"/>
    </source>
</evidence>
<protein>
    <submittedName>
        <fullName evidence="4">Hsp20/alpha crystallin family protein</fullName>
    </submittedName>
</protein>
<dbReference type="InterPro" id="IPR002068">
    <property type="entry name" value="A-crystallin/Hsp20_dom"/>
</dbReference>
<organism evidence="4 5">
    <name type="scientific">Halanaerobium polyolivorans</name>
    <dbReference type="NCBI Taxonomy" id="2886943"/>
    <lineage>
        <taxon>Bacteria</taxon>
        <taxon>Bacillati</taxon>
        <taxon>Bacillota</taxon>
        <taxon>Clostridia</taxon>
        <taxon>Halanaerobiales</taxon>
        <taxon>Halanaerobiaceae</taxon>
        <taxon>Halanaerobium</taxon>
    </lineage>
</organism>
<dbReference type="EMBL" id="JAJFAT010000012">
    <property type="protein sequence ID" value="MCC3145450.1"/>
    <property type="molecule type" value="Genomic_DNA"/>
</dbReference>
<evidence type="ECO:0000256" key="2">
    <source>
        <dbReference type="RuleBase" id="RU003616"/>
    </source>
</evidence>
<dbReference type="CDD" id="cd06471">
    <property type="entry name" value="ACD_LpsHSP_like"/>
    <property type="match status" value="1"/>
</dbReference>
<evidence type="ECO:0000259" key="3">
    <source>
        <dbReference type="PROSITE" id="PS01031"/>
    </source>
</evidence>
<evidence type="ECO:0000313" key="4">
    <source>
        <dbReference type="EMBL" id="MCC3145450.1"/>
    </source>
</evidence>
<dbReference type="PANTHER" id="PTHR11527">
    <property type="entry name" value="HEAT-SHOCK PROTEIN 20 FAMILY MEMBER"/>
    <property type="match status" value="1"/>
</dbReference>
<dbReference type="AlphaFoldDB" id="A0AAW4X0X2"/>
<feature type="domain" description="SHSP" evidence="3">
    <location>
        <begin position="34"/>
        <end position="145"/>
    </location>
</feature>
<comment type="caution">
    <text evidence="4">The sequence shown here is derived from an EMBL/GenBank/DDBJ whole genome shotgun (WGS) entry which is preliminary data.</text>
</comment>
<keyword evidence="5" id="KW-1185">Reference proteome</keyword>
<dbReference type="PROSITE" id="PS01031">
    <property type="entry name" value="SHSP"/>
    <property type="match status" value="1"/>
</dbReference>
<dbReference type="InterPro" id="IPR008978">
    <property type="entry name" value="HSP20-like_chaperone"/>
</dbReference>
<name>A0AAW4X0X2_9FIRM</name>
<dbReference type="Pfam" id="PF00011">
    <property type="entry name" value="HSP20"/>
    <property type="match status" value="1"/>
</dbReference>
<dbReference type="SUPFAM" id="SSF49764">
    <property type="entry name" value="HSP20-like chaperones"/>
    <property type="match status" value="1"/>
</dbReference>
<comment type="similarity">
    <text evidence="1 2">Belongs to the small heat shock protein (HSP20) family.</text>
</comment>
<dbReference type="Proteomes" id="UP001199296">
    <property type="component" value="Unassembled WGS sequence"/>
</dbReference>
<dbReference type="RefSeq" id="WP_229346154.1">
    <property type="nucleotide sequence ID" value="NZ_JAJFAT010000012.1"/>
</dbReference>